<dbReference type="AlphaFoldDB" id="A0A0A2UTF9"/>
<evidence type="ECO:0000313" key="2">
    <source>
        <dbReference type="Proteomes" id="UP000030153"/>
    </source>
</evidence>
<comment type="caution">
    <text evidence="1">The sequence shown here is derived from an EMBL/GenBank/DDBJ whole genome shotgun (WGS) entry which is preliminary data.</text>
</comment>
<dbReference type="Gene3D" id="3.75.10.10">
    <property type="entry name" value="L-arginine/glycine Amidinotransferase, Chain A"/>
    <property type="match status" value="1"/>
</dbReference>
<dbReference type="OrthoDB" id="9807502at2"/>
<protein>
    <submittedName>
        <fullName evidence="1">Arginine deiminase</fullName>
    </submittedName>
</protein>
<name>A0A0A2UTF9_9BACI</name>
<dbReference type="STRING" id="1385513.N780_18335"/>
<dbReference type="SUPFAM" id="SSF55909">
    <property type="entry name" value="Pentein"/>
    <property type="match status" value="1"/>
</dbReference>
<dbReference type="PANTHER" id="PTHR47271:SF2">
    <property type="entry name" value="ARGININE DEIMINASE"/>
    <property type="match status" value="1"/>
</dbReference>
<dbReference type="PANTHER" id="PTHR47271">
    <property type="entry name" value="ARGININE DEIMINASE"/>
    <property type="match status" value="1"/>
</dbReference>
<dbReference type="EMBL" id="AVBG01000005">
    <property type="protein sequence ID" value="KGP91597.1"/>
    <property type="molecule type" value="Genomic_DNA"/>
</dbReference>
<dbReference type="Proteomes" id="UP000030153">
    <property type="component" value="Unassembled WGS sequence"/>
</dbReference>
<sequence length="314" mass="36302">MDIKPNCWNEYDELKTVLVCSPSALDVADSQTATDVQWEKPVDQKKAHEHFHNLVHAMESHDIRVIDYSSYLSRQDAQLSQQLINRFFVRDLACVFGNTIIPGEPGTSMRRPEYIQSHFLFLDWFGPDRFKIQANNKGKAIEYGDLMILNKDAIIINTGLRTSYETIQAMKDHIFKAGFSEIGVIDLPRRPDTLHLDMNSNVAARDVFLAKSYMRYLPIQVLTDKHSSYQMMQEFLNRHEYDVEWTNDIKHTVADINFLNLDPETILISTKANKKILKNHPKLKKKKLVEVEVDELEKGGGGIRCMTLPFERRS</sequence>
<dbReference type="eggNOG" id="COG1834">
    <property type="taxonomic scope" value="Bacteria"/>
</dbReference>
<organism evidence="1 2">
    <name type="scientific">Pontibacillus chungwhensis BH030062</name>
    <dbReference type="NCBI Taxonomy" id="1385513"/>
    <lineage>
        <taxon>Bacteria</taxon>
        <taxon>Bacillati</taxon>
        <taxon>Bacillota</taxon>
        <taxon>Bacilli</taxon>
        <taxon>Bacillales</taxon>
        <taxon>Bacillaceae</taxon>
        <taxon>Pontibacillus</taxon>
    </lineage>
</organism>
<dbReference type="RefSeq" id="WP_036782391.1">
    <property type="nucleotide sequence ID" value="NZ_AVBG01000005.1"/>
</dbReference>
<dbReference type="GO" id="GO:0019546">
    <property type="term" value="P:L-arginine deiminase pathway"/>
    <property type="evidence" value="ECO:0007669"/>
    <property type="project" value="TreeGrafter"/>
</dbReference>
<keyword evidence="2" id="KW-1185">Reference proteome</keyword>
<accession>A0A0A2UTF9</accession>
<reference evidence="1 2" key="1">
    <citation type="submission" date="2013-08" db="EMBL/GenBank/DDBJ databases">
        <title>Genome of Pontibacillus chungwhensis.</title>
        <authorList>
            <person name="Wang Q."/>
            <person name="Wang G."/>
        </authorList>
    </citation>
    <scope>NUCLEOTIDE SEQUENCE [LARGE SCALE GENOMIC DNA]</scope>
    <source>
        <strain evidence="1 2">BH030062</strain>
    </source>
</reference>
<proteinExistence type="predicted"/>
<dbReference type="Pfam" id="PF02274">
    <property type="entry name" value="ADI"/>
    <property type="match status" value="1"/>
</dbReference>
<evidence type="ECO:0000313" key="1">
    <source>
        <dbReference type="EMBL" id="KGP91597.1"/>
    </source>
</evidence>
<gene>
    <name evidence="1" type="ORF">N780_18335</name>
</gene>
<dbReference type="GO" id="GO:0016990">
    <property type="term" value="F:arginine deiminase activity"/>
    <property type="evidence" value="ECO:0007669"/>
    <property type="project" value="TreeGrafter"/>
</dbReference>